<sequence>MKTDKKKYNNKVINTAEYAEDKVNSSGFLMKCSQSNHEECRVPADTQPRDNEPLYLVIARWCQPQNRWITSDDIAAFYLTAHQVSLQLSYLSQKKNRIACRARIHALGEQEHNRNEIWGNRIMSSPPENCATSSSFRCRSEPAKLSRYQTSRVGAGCRSRMSGEDNTQTSTGGAE</sequence>
<dbReference type="InterPro" id="IPR036388">
    <property type="entry name" value="WH-like_DNA-bd_sf"/>
</dbReference>
<dbReference type="Gene3D" id="1.10.10.10">
    <property type="entry name" value="Winged helix-like DNA-binding domain superfamily/Winged helix DNA-binding domain"/>
    <property type="match status" value="1"/>
</dbReference>
<evidence type="ECO:0000313" key="2">
    <source>
        <dbReference type="EMBL" id="EBP4060926.1"/>
    </source>
</evidence>
<dbReference type="AlphaFoldDB" id="A0A3Y4YLW5"/>
<dbReference type="InterPro" id="IPR020357">
    <property type="entry name" value="Tscrpt_reg_CaiF/GrlA"/>
</dbReference>
<dbReference type="GO" id="GO:0006351">
    <property type="term" value="P:DNA-templated transcription"/>
    <property type="evidence" value="ECO:0007669"/>
    <property type="project" value="InterPro"/>
</dbReference>
<evidence type="ECO:0000256" key="1">
    <source>
        <dbReference type="SAM" id="MobiDB-lite"/>
    </source>
</evidence>
<dbReference type="EMBL" id="AAGLQK010000060">
    <property type="protein sequence ID" value="EBP4060926.1"/>
    <property type="molecule type" value="Genomic_DNA"/>
</dbReference>
<proteinExistence type="predicted"/>
<dbReference type="Pfam" id="PF07180">
    <property type="entry name" value="CaiF_GrlA"/>
    <property type="match status" value="1"/>
</dbReference>
<gene>
    <name evidence="2" type="ORF">Z599_25020</name>
</gene>
<name>A0A3Y4YLW5_SALET</name>
<organism evidence="2">
    <name type="scientific">Salmonella enterica I</name>
    <dbReference type="NCBI Taxonomy" id="59201"/>
    <lineage>
        <taxon>Bacteria</taxon>
        <taxon>Pseudomonadati</taxon>
        <taxon>Pseudomonadota</taxon>
        <taxon>Gammaproteobacteria</taxon>
        <taxon>Enterobacterales</taxon>
        <taxon>Enterobacteriaceae</taxon>
        <taxon>Salmonella</taxon>
    </lineage>
</organism>
<feature type="compositionally biased region" description="Polar residues" evidence="1">
    <location>
        <begin position="164"/>
        <end position="175"/>
    </location>
</feature>
<accession>A0A3Y4YLW5</accession>
<protein>
    <submittedName>
        <fullName evidence="2">CaiF/GrlA family transcriptional regulator</fullName>
    </submittedName>
</protein>
<feature type="region of interest" description="Disordered" evidence="1">
    <location>
        <begin position="147"/>
        <end position="175"/>
    </location>
</feature>
<reference evidence="2" key="1">
    <citation type="submission" date="2018-07" db="EMBL/GenBank/DDBJ databases">
        <authorList>
            <consortium name="GenomeTrakr network: Whole genome sequencing for foodborne pathogen traceback"/>
        </authorList>
    </citation>
    <scope>NUCLEOTIDE SEQUENCE</scope>
    <source>
        <strain evidence="2">MDH-2013-00175</strain>
    </source>
</reference>
<comment type="caution">
    <text evidence="2">The sequence shown here is derived from an EMBL/GenBank/DDBJ whole genome shotgun (WGS) entry which is preliminary data.</text>
</comment>